<dbReference type="RefSeq" id="WP_090899711.1">
    <property type="nucleotide sequence ID" value="NZ_FNYO01000026.1"/>
</dbReference>
<name>A0A1H6UFC8_9GAMM</name>
<reference evidence="1 2" key="1">
    <citation type="submission" date="2016-10" db="EMBL/GenBank/DDBJ databases">
        <authorList>
            <person name="de Groot N.N."/>
        </authorList>
    </citation>
    <scope>NUCLEOTIDE SEQUENCE [LARGE SCALE GENOMIC DNA]</scope>
    <source>
        <strain evidence="1 2">DSM 1041</strain>
    </source>
</reference>
<accession>A0A1H6UFC8</accession>
<evidence type="ECO:0000313" key="2">
    <source>
        <dbReference type="Proteomes" id="UP000199005"/>
    </source>
</evidence>
<sequence>MNPLNLADQALLDRLRTITPENGYLTDIGNRVHAGYLGALLEAEEVEYPLIVVQPDECPAPNQRGPGWLVGLGRKVVGAADPAGGLEALNNVYCDLLRCLVTPKSTPTSWGQPGLHSVTFKEMQQFLADHEVPKGTVVISLHLHTFITGL</sequence>
<organism evidence="1 2">
    <name type="scientific">Azotobacter beijerinckii</name>
    <dbReference type="NCBI Taxonomy" id="170623"/>
    <lineage>
        <taxon>Bacteria</taxon>
        <taxon>Pseudomonadati</taxon>
        <taxon>Pseudomonadota</taxon>
        <taxon>Gammaproteobacteria</taxon>
        <taxon>Pseudomonadales</taxon>
        <taxon>Pseudomonadaceae</taxon>
        <taxon>Azotobacter</taxon>
    </lineage>
</organism>
<dbReference type="EMBL" id="FNYO01000026">
    <property type="protein sequence ID" value="SEI90336.1"/>
    <property type="molecule type" value="Genomic_DNA"/>
</dbReference>
<dbReference type="STRING" id="170623.SAMN04244579_02386"/>
<protein>
    <submittedName>
        <fullName evidence="1">Uncharacterized protein</fullName>
    </submittedName>
</protein>
<gene>
    <name evidence="1" type="ORF">SAMN04244579_02386</name>
</gene>
<dbReference type="AlphaFoldDB" id="A0A1H6UFC8"/>
<dbReference type="Proteomes" id="UP000199005">
    <property type="component" value="Unassembled WGS sequence"/>
</dbReference>
<evidence type="ECO:0000313" key="1">
    <source>
        <dbReference type="EMBL" id="SEI90336.1"/>
    </source>
</evidence>
<proteinExistence type="predicted"/>